<reference evidence="1 2" key="1">
    <citation type="journal article" date="2019" name="Appl. Environ. Microbiol.">
        <title>Co-occurrence of broad and narrow host-range viruses infecting the toxic bloom-forming cyanobacterium Microcystis aeruginosa.</title>
        <authorList>
            <person name="Morimoto D."/>
            <person name="Tominaga K."/>
            <person name="Nishimura Y."/>
            <person name="Yoshida N."/>
            <person name="Kimura S."/>
            <person name="Sako Y."/>
            <person name="Yoshida T."/>
        </authorList>
    </citation>
    <scope>NUCLEOTIDE SEQUENCE [LARGE SCALE GENOMIC DNA]</scope>
    <source>
        <strain evidence="1 2">11-30S32</strain>
    </source>
</reference>
<comment type="caution">
    <text evidence="1">The sequence shown here is derived from an EMBL/GenBank/DDBJ whole genome shotgun (WGS) entry which is preliminary data.</text>
</comment>
<dbReference type="Proteomes" id="UP000321223">
    <property type="component" value="Unassembled WGS sequence"/>
</dbReference>
<accession>A0A510PE52</accession>
<name>A0A510PE52_MICAE</name>
<evidence type="ECO:0000313" key="2">
    <source>
        <dbReference type="Proteomes" id="UP000321223"/>
    </source>
</evidence>
<gene>
    <name evidence="1" type="ORF">MAE30S32_07170</name>
</gene>
<proteinExistence type="predicted"/>
<evidence type="ECO:0000313" key="1">
    <source>
        <dbReference type="EMBL" id="GCA92065.1"/>
    </source>
</evidence>
<organism evidence="1 2">
    <name type="scientific">Microcystis aeruginosa 11-30S32</name>
    <dbReference type="NCBI Taxonomy" id="2358142"/>
    <lineage>
        <taxon>Bacteria</taxon>
        <taxon>Bacillati</taxon>
        <taxon>Cyanobacteriota</taxon>
        <taxon>Cyanophyceae</taxon>
        <taxon>Oscillatoriophycideae</taxon>
        <taxon>Chroococcales</taxon>
        <taxon>Microcystaceae</taxon>
        <taxon>Microcystis</taxon>
    </lineage>
</organism>
<dbReference type="EMBL" id="BHVU01000025">
    <property type="protein sequence ID" value="GCA92065.1"/>
    <property type="molecule type" value="Genomic_DNA"/>
</dbReference>
<dbReference type="AlphaFoldDB" id="A0A510PE52"/>
<dbReference type="RefSeq" id="WP_002796338.1">
    <property type="nucleotide sequence ID" value="NZ_BHVU01000025.1"/>
</dbReference>
<protein>
    <submittedName>
        <fullName evidence="1">Uncharacterized protein</fullName>
    </submittedName>
</protein>
<sequence length="124" mass="14003">MTTITIVPEFAGKTLTYKAICGNQETSGLTPGQALDLMETSLIAEGENMGETLVILQRFRPDNLFSKQQQERLQELMEEFHQSLASETDFSAIKQQELTALIEEELQASIQRGKRIIKQIQDND</sequence>